<gene>
    <name evidence="1" type="ORF">GCM10008955_36810</name>
</gene>
<reference evidence="2" key="1">
    <citation type="journal article" date="2019" name="Int. J. Syst. Evol. Microbiol.">
        <title>The Global Catalogue of Microorganisms (GCM) 10K type strain sequencing project: providing services to taxonomists for standard genome sequencing and annotation.</title>
        <authorList>
            <consortium name="The Broad Institute Genomics Platform"/>
            <consortium name="The Broad Institute Genome Sequencing Center for Infectious Disease"/>
            <person name="Wu L."/>
            <person name="Ma J."/>
        </authorList>
    </citation>
    <scope>NUCLEOTIDE SEQUENCE [LARGE SCALE GENOMIC DNA]</scope>
    <source>
        <strain evidence="2">JCM 30331</strain>
    </source>
</reference>
<keyword evidence="2" id="KW-1185">Reference proteome</keyword>
<accession>A0ABQ2F150</accession>
<name>A0ABQ2F150_9DEIO</name>
<organism evidence="1 2">
    <name type="scientific">Deinococcus malanensis</name>
    <dbReference type="NCBI Taxonomy" id="1706855"/>
    <lineage>
        <taxon>Bacteria</taxon>
        <taxon>Thermotogati</taxon>
        <taxon>Deinococcota</taxon>
        <taxon>Deinococci</taxon>
        <taxon>Deinococcales</taxon>
        <taxon>Deinococcaceae</taxon>
        <taxon>Deinococcus</taxon>
    </lineage>
</organism>
<comment type="caution">
    <text evidence="1">The sequence shown here is derived from an EMBL/GenBank/DDBJ whole genome shotgun (WGS) entry which is preliminary data.</text>
</comment>
<protein>
    <submittedName>
        <fullName evidence="1">Uncharacterized protein</fullName>
    </submittedName>
</protein>
<dbReference type="Proteomes" id="UP000647587">
    <property type="component" value="Unassembled WGS sequence"/>
</dbReference>
<proteinExistence type="predicted"/>
<dbReference type="EMBL" id="BMPP01000020">
    <property type="protein sequence ID" value="GGK39622.1"/>
    <property type="molecule type" value="Genomic_DNA"/>
</dbReference>
<sequence>MRAIRARVGVRSSWLSRRLRVRMTGASGAATDLGREARVAADGNAWGGGRAKVQSFMEDLSRKMKF</sequence>
<evidence type="ECO:0000313" key="2">
    <source>
        <dbReference type="Proteomes" id="UP000647587"/>
    </source>
</evidence>
<evidence type="ECO:0000313" key="1">
    <source>
        <dbReference type="EMBL" id="GGK39622.1"/>
    </source>
</evidence>